<dbReference type="EMBL" id="JAEFBJ010000008">
    <property type="protein sequence ID" value="KAG7583526.1"/>
    <property type="molecule type" value="Genomic_DNA"/>
</dbReference>
<keyword evidence="2" id="KW-1185">Reference proteome</keyword>
<organism evidence="1 2">
    <name type="scientific">Arabidopsis suecica</name>
    <name type="common">Swedish thale-cress</name>
    <name type="synonym">Cardaminopsis suecica</name>
    <dbReference type="NCBI Taxonomy" id="45249"/>
    <lineage>
        <taxon>Eukaryota</taxon>
        <taxon>Viridiplantae</taxon>
        <taxon>Streptophyta</taxon>
        <taxon>Embryophyta</taxon>
        <taxon>Tracheophyta</taxon>
        <taxon>Spermatophyta</taxon>
        <taxon>Magnoliopsida</taxon>
        <taxon>eudicotyledons</taxon>
        <taxon>Gunneridae</taxon>
        <taxon>Pentapetalae</taxon>
        <taxon>rosids</taxon>
        <taxon>malvids</taxon>
        <taxon>Brassicales</taxon>
        <taxon>Brassicaceae</taxon>
        <taxon>Camelineae</taxon>
        <taxon>Arabidopsis</taxon>
    </lineage>
</organism>
<evidence type="ECO:0000313" key="1">
    <source>
        <dbReference type="EMBL" id="KAG7583526.1"/>
    </source>
</evidence>
<accession>A0A8T2BC09</accession>
<dbReference type="AlphaFoldDB" id="A0A8T2BC09"/>
<proteinExistence type="predicted"/>
<name>A0A8T2BC09_ARASU</name>
<sequence>GLGLSQLQIMAGPSPSAGTRTENFHLKKKAYHKSKLDKTRDEKMAGWSLGPAEVANERAERCQGTLVTSFVINTCLVAAIGGYIYGYDIGVVLQGQSINAAVLPHHSQNLSASPSMEFSFA</sequence>
<gene>
    <name evidence="1" type="ORF">ISN44_As08g030340</name>
</gene>
<evidence type="ECO:0000313" key="2">
    <source>
        <dbReference type="Proteomes" id="UP000694251"/>
    </source>
</evidence>
<comment type="caution">
    <text evidence="1">The sequence shown here is derived from an EMBL/GenBank/DDBJ whole genome shotgun (WGS) entry which is preliminary data.</text>
</comment>
<protein>
    <submittedName>
        <fullName evidence="1">Uncharacterized protein</fullName>
    </submittedName>
</protein>
<reference evidence="1 2" key="1">
    <citation type="submission" date="2020-12" db="EMBL/GenBank/DDBJ databases">
        <title>Concerted genomic and epigenomic changes stabilize Arabidopsis allopolyploids.</title>
        <authorList>
            <person name="Chen Z."/>
        </authorList>
    </citation>
    <scope>NUCLEOTIDE SEQUENCE [LARGE SCALE GENOMIC DNA]</scope>
    <source>
        <strain evidence="1">As9502</strain>
        <tissue evidence="1">Leaf</tissue>
    </source>
</reference>
<feature type="non-terminal residue" evidence="1">
    <location>
        <position position="121"/>
    </location>
</feature>
<dbReference type="Proteomes" id="UP000694251">
    <property type="component" value="Chromosome 8"/>
</dbReference>